<evidence type="ECO:0000313" key="2">
    <source>
        <dbReference type="EMBL" id="KAK6918634.1"/>
    </source>
</evidence>
<keyword evidence="3" id="KW-1185">Reference proteome</keyword>
<dbReference type="Proteomes" id="UP001370490">
    <property type="component" value="Unassembled WGS sequence"/>
</dbReference>
<evidence type="ECO:0000256" key="1">
    <source>
        <dbReference type="SAM" id="MobiDB-lite"/>
    </source>
</evidence>
<reference evidence="2 3" key="1">
    <citation type="submission" date="2023-12" db="EMBL/GenBank/DDBJ databases">
        <title>A high-quality genome assembly for Dillenia turbinata (Dilleniales).</title>
        <authorList>
            <person name="Chanderbali A."/>
        </authorList>
    </citation>
    <scope>NUCLEOTIDE SEQUENCE [LARGE SCALE GENOMIC DNA]</scope>
    <source>
        <strain evidence="2">LSX21</strain>
        <tissue evidence="2">Leaf</tissue>
    </source>
</reference>
<dbReference type="EMBL" id="JBAMMX010000022">
    <property type="protein sequence ID" value="KAK6918634.1"/>
    <property type="molecule type" value="Genomic_DNA"/>
</dbReference>
<name>A0AAN8UT27_9MAGN</name>
<accession>A0AAN8UT27</accession>
<gene>
    <name evidence="2" type="ORF">RJ641_017056</name>
</gene>
<dbReference type="AlphaFoldDB" id="A0AAN8UT27"/>
<comment type="caution">
    <text evidence="2">The sequence shown here is derived from an EMBL/GenBank/DDBJ whole genome shotgun (WGS) entry which is preliminary data.</text>
</comment>
<evidence type="ECO:0000313" key="3">
    <source>
        <dbReference type="Proteomes" id="UP001370490"/>
    </source>
</evidence>
<organism evidence="2 3">
    <name type="scientific">Dillenia turbinata</name>
    <dbReference type="NCBI Taxonomy" id="194707"/>
    <lineage>
        <taxon>Eukaryota</taxon>
        <taxon>Viridiplantae</taxon>
        <taxon>Streptophyta</taxon>
        <taxon>Embryophyta</taxon>
        <taxon>Tracheophyta</taxon>
        <taxon>Spermatophyta</taxon>
        <taxon>Magnoliopsida</taxon>
        <taxon>eudicotyledons</taxon>
        <taxon>Gunneridae</taxon>
        <taxon>Pentapetalae</taxon>
        <taxon>Dilleniales</taxon>
        <taxon>Dilleniaceae</taxon>
        <taxon>Dillenia</taxon>
    </lineage>
</organism>
<proteinExistence type="predicted"/>
<feature type="region of interest" description="Disordered" evidence="1">
    <location>
        <begin position="1"/>
        <end position="20"/>
    </location>
</feature>
<protein>
    <submittedName>
        <fullName evidence="2">Uncharacterized protein</fullName>
    </submittedName>
</protein>
<sequence length="164" mass="17364">MKFSGLQEPQLDPSEPNAMELDRVGTAMASDFLEQKGGQQTEIESRMPLACSHDSVPCHNGAKEASKCQNISSPSNSSVDCLLSASGQQPHSSNAIVNESTSGHGCDGEVYKLDYVNGNFAEKTLSGGSAHTSPPRTYSPTHQNTAIAAENSLIEVQNIVISLN</sequence>